<dbReference type="PANTHER" id="PTHR30435">
    <property type="entry name" value="FLAGELLAR PROTEIN"/>
    <property type="match status" value="1"/>
</dbReference>
<evidence type="ECO:0000259" key="8">
    <source>
        <dbReference type="Pfam" id="PF06429"/>
    </source>
</evidence>
<evidence type="ECO:0000259" key="7">
    <source>
        <dbReference type="Pfam" id="PF00460"/>
    </source>
</evidence>
<gene>
    <name evidence="9" type="primary">flgC</name>
    <name evidence="9" type="ORF">NLF92_02450</name>
</gene>
<dbReference type="GO" id="GO:0071978">
    <property type="term" value="P:bacterial-type flagellum-dependent swarming motility"/>
    <property type="evidence" value="ECO:0007669"/>
    <property type="project" value="TreeGrafter"/>
</dbReference>
<dbReference type="Proteomes" id="UP001165413">
    <property type="component" value="Unassembled WGS sequence"/>
</dbReference>
<evidence type="ECO:0000256" key="2">
    <source>
        <dbReference type="ARBA" id="ARBA00009677"/>
    </source>
</evidence>
<evidence type="ECO:0000256" key="4">
    <source>
        <dbReference type="ARBA" id="ARBA00023143"/>
    </source>
</evidence>
<evidence type="ECO:0000256" key="3">
    <source>
        <dbReference type="ARBA" id="ARBA00017941"/>
    </source>
</evidence>
<evidence type="ECO:0000256" key="5">
    <source>
        <dbReference type="ARBA" id="ARBA00025933"/>
    </source>
</evidence>
<accession>A0AA41WXC7</accession>
<feature type="domain" description="Flagellar basal-body/hook protein C-terminal" evidence="8">
    <location>
        <begin position="94"/>
        <end position="138"/>
    </location>
</feature>
<keyword evidence="9" id="KW-0969">Cilium</keyword>
<organism evidence="9 10">
    <name type="scientific">Opacimonas viscosa</name>
    <dbReference type="NCBI Taxonomy" id="2961944"/>
    <lineage>
        <taxon>Bacteria</taxon>
        <taxon>Pseudomonadati</taxon>
        <taxon>Pseudomonadota</taxon>
        <taxon>Gammaproteobacteria</taxon>
        <taxon>Alteromonadales</taxon>
        <taxon>Alteromonadaceae</taxon>
        <taxon>Opacimonas</taxon>
    </lineage>
</organism>
<dbReference type="InterPro" id="IPR001444">
    <property type="entry name" value="Flag_bb_rod_N"/>
</dbReference>
<dbReference type="EMBL" id="JANATA010000002">
    <property type="protein sequence ID" value="MCP3427800.1"/>
    <property type="molecule type" value="Genomic_DNA"/>
</dbReference>
<dbReference type="GO" id="GO:0030694">
    <property type="term" value="C:bacterial-type flagellum basal body, rod"/>
    <property type="evidence" value="ECO:0007669"/>
    <property type="project" value="UniProtKB-UniRule"/>
</dbReference>
<keyword evidence="4 6" id="KW-0975">Bacterial flagellum</keyword>
<dbReference type="InterPro" id="IPR019776">
    <property type="entry name" value="Flagellar_basal_body_rod_CS"/>
</dbReference>
<dbReference type="RefSeq" id="WP_254098506.1">
    <property type="nucleotide sequence ID" value="NZ_JANATA010000002.1"/>
</dbReference>
<dbReference type="Pfam" id="PF06429">
    <property type="entry name" value="Flg_bbr_C"/>
    <property type="match status" value="1"/>
</dbReference>
<feature type="domain" description="Flagellar basal body rod protein N-terminal" evidence="7">
    <location>
        <begin position="7"/>
        <end position="32"/>
    </location>
</feature>
<comment type="similarity">
    <text evidence="2">Belongs to the flagella basal body rod proteins family.</text>
</comment>
<reference evidence="9" key="1">
    <citation type="submission" date="2022-07" db="EMBL/GenBank/DDBJ databases">
        <title>Characterization of the Novel Bacterium Alteromonas immobilis LMIT006 and Alteromonas gregis LMIT007.</title>
        <authorList>
            <person name="Lin X."/>
        </authorList>
    </citation>
    <scope>NUCLEOTIDE SEQUENCE</scope>
    <source>
        <strain evidence="9">LMIT007</strain>
    </source>
</reference>
<comment type="subcellular location">
    <subcellularLocation>
        <location evidence="1 6">Bacterial flagellum basal body</location>
    </subcellularLocation>
</comment>
<dbReference type="InterPro" id="IPR006299">
    <property type="entry name" value="FlgC"/>
</dbReference>
<dbReference type="Pfam" id="PF00460">
    <property type="entry name" value="Flg_bb_rod"/>
    <property type="match status" value="1"/>
</dbReference>
<keyword evidence="10" id="KW-1185">Reference proteome</keyword>
<protein>
    <recommendedName>
        <fullName evidence="3 6">Flagellar basal-body rod protein FlgC</fullName>
    </recommendedName>
</protein>
<dbReference type="PANTHER" id="PTHR30435:SF29">
    <property type="entry name" value="FLAGELLAR BASAL-BODY ROD PROTEIN FLGC"/>
    <property type="match status" value="1"/>
</dbReference>
<dbReference type="PROSITE" id="PS00588">
    <property type="entry name" value="FLAGELLA_BB_ROD"/>
    <property type="match status" value="1"/>
</dbReference>
<name>A0AA41WXC7_9ALTE</name>
<evidence type="ECO:0000256" key="1">
    <source>
        <dbReference type="ARBA" id="ARBA00004117"/>
    </source>
</evidence>
<dbReference type="NCBIfam" id="TIGR01395">
    <property type="entry name" value="FlgC"/>
    <property type="match status" value="1"/>
</dbReference>
<keyword evidence="9" id="KW-0282">Flagellum</keyword>
<dbReference type="AlphaFoldDB" id="A0AA41WXC7"/>
<keyword evidence="9" id="KW-0966">Cell projection</keyword>
<dbReference type="InterPro" id="IPR010930">
    <property type="entry name" value="Flg_bb/hook_C_dom"/>
</dbReference>
<comment type="subunit">
    <text evidence="5 6">The basal body constitutes a major portion of the flagellar organelle and consists of four rings (L,P,S, and M) mounted on a central rod. The rod consists of about 26 subunits of FlgG in the distal portion, and FlgB, FlgC and FlgF are thought to build up the proximal portion of the rod with about 6 subunits each.</text>
</comment>
<proteinExistence type="inferred from homology"/>
<comment type="caution">
    <text evidence="9">The sequence shown here is derived from an EMBL/GenBank/DDBJ whole genome shotgun (WGS) entry which is preliminary data.</text>
</comment>
<evidence type="ECO:0000313" key="9">
    <source>
        <dbReference type="EMBL" id="MCP3427800.1"/>
    </source>
</evidence>
<evidence type="ECO:0000256" key="6">
    <source>
        <dbReference type="RuleBase" id="RU362062"/>
    </source>
</evidence>
<evidence type="ECO:0000313" key="10">
    <source>
        <dbReference type="Proteomes" id="UP001165413"/>
    </source>
</evidence>
<sequence length="142" mass="15219">MSLFNVMNIAATGMSAEGMRLNTTASNIANANSVSSSAGETYRARYPVFAAEMQKALGGNSGEKGNGVKVLGVVESSKPLQIEYAPGNPMADENGYIYKPNVNIVEEMADMMSASKAYETNVQVADTTKRIFRRVLQLGQGR</sequence>